<protein>
    <submittedName>
        <fullName evidence="1">Uncharacterized protein</fullName>
    </submittedName>
</protein>
<reference evidence="1 2" key="1">
    <citation type="submission" date="2021-06" db="EMBL/GenBank/DDBJ databases">
        <title>Caerostris darwini draft genome.</title>
        <authorList>
            <person name="Kono N."/>
            <person name="Arakawa K."/>
        </authorList>
    </citation>
    <scope>NUCLEOTIDE SEQUENCE [LARGE SCALE GENOMIC DNA]</scope>
</reference>
<organism evidence="1 2">
    <name type="scientific">Caerostris darwini</name>
    <dbReference type="NCBI Taxonomy" id="1538125"/>
    <lineage>
        <taxon>Eukaryota</taxon>
        <taxon>Metazoa</taxon>
        <taxon>Ecdysozoa</taxon>
        <taxon>Arthropoda</taxon>
        <taxon>Chelicerata</taxon>
        <taxon>Arachnida</taxon>
        <taxon>Araneae</taxon>
        <taxon>Araneomorphae</taxon>
        <taxon>Entelegynae</taxon>
        <taxon>Araneoidea</taxon>
        <taxon>Araneidae</taxon>
        <taxon>Caerostris</taxon>
    </lineage>
</organism>
<proteinExistence type="predicted"/>
<sequence length="131" mass="15081">MKAHPCKEQKEALPNTKRNKMLQNNTPRYPDVRSYRLWKTGQQGDKLLNERTICEVCPFSLICLTQSDEKECDDLLEILCIPLREKASIVQDTCVKELEDAETFPQDHLFVNARYVVTIVFCLPASESCDS</sequence>
<dbReference type="Proteomes" id="UP001054837">
    <property type="component" value="Unassembled WGS sequence"/>
</dbReference>
<evidence type="ECO:0000313" key="2">
    <source>
        <dbReference type="Proteomes" id="UP001054837"/>
    </source>
</evidence>
<dbReference type="AlphaFoldDB" id="A0AAV4VND1"/>
<comment type="caution">
    <text evidence="1">The sequence shown here is derived from an EMBL/GenBank/DDBJ whole genome shotgun (WGS) entry which is preliminary data.</text>
</comment>
<accession>A0AAV4VND1</accession>
<dbReference type="EMBL" id="BPLQ01013405">
    <property type="protein sequence ID" value="GIY71872.1"/>
    <property type="molecule type" value="Genomic_DNA"/>
</dbReference>
<gene>
    <name evidence="1" type="ORF">CDAR_573431</name>
</gene>
<name>A0AAV4VND1_9ARAC</name>
<evidence type="ECO:0000313" key="1">
    <source>
        <dbReference type="EMBL" id="GIY71872.1"/>
    </source>
</evidence>
<keyword evidence="2" id="KW-1185">Reference proteome</keyword>